<gene>
    <name evidence="3" type="ORF">E1301_Tti016543</name>
</gene>
<evidence type="ECO:0000259" key="2">
    <source>
        <dbReference type="Pfam" id="PF21182"/>
    </source>
</evidence>
<dbReference type="InterPro" id="IPR049361">
    <property type="entry name" value="ZFPM1/2_PR"/>
</dbReference>
<keyword evidence="4" id="KW-1185">Reference proteome</keyword>
<accession>A0A5A9N2J2</accession>
<evidence type="ECO:0000313" key="4">
    <source>
        <dbReference type="Proteomes" id="UP000324632"/>
    </source>
</evidence>
<feature type="region of interest" description="Disordered" evidence="1">
    <location>
        <begin position="168"/>
        <end position="190"/>
    </location>
</feature>
<comment type="caution">
    <text evidence="3">The sequence shown here is derived from an EMBL/GenBank/DDBJ whole genome shotgun (WGS) entry which is preliminary data.</text>
</comment>
<proteinExistence type="predicted"/>
<sequence length="292" mass="32648">MSLPPPSLLPLCHGEKQTVAACGIFLGLSEKDLHVQRGHSWFCQGSVVRGSGGPRRRATDDLIEGEMGGRSSLHSYQQLLRAKMVAFLNWVMREFEGFQNMGHVMTSDVLTPHSPQHIQQNQHTPQHGKRCGFVLKCRPGLKSELDLFNKDGERRILSRQQLPVGTTWGPFDGKIKQNTDSQVSPPKRSAKQRYRMPIVVASVIARSSLMQACAALIRKEDSTWLERRIEEEGIGPAGAERRSQVAAGYDLAGFRRQQEQLCGLQQSAEAVESDVQLPRGISNQLMKYLHLE</sequence>
<dbReference type="EMBL" id="SOYY01000024">
    <property type="protein sequence ID" value="KAA0702767.1"/>
    <property type="molecule type" value="Genomic_DNA"/>
</dbReference>
<name>A0A5A9N2J2_9TELE</name>
<feature type="domain" description="Zinc finger protein ZFPM1/2 PR" evidence="2">
    <location>
        <begin position="143"/>
        <end position="182"/>
    </location>
</feature>
<evidence type="ECO:0000256" key="1">
    <source>
        <dbReference type="SAM" id="MobiDB-lite"/>
    </source>
</evidence>
<organism evidence="3 4">
    <name type="scientific">Triplophysa tibetana</name>
    <dbReference type="NCBI Taxonomy" id="1572043"/>
    <lineage>
        <taxon>Eukaryota</taxon>
        <taxon>Metazoa</taxon>
        <taxon>Chordata</taxon>
        <taxon>Craniata</taxon>
        <taxon>Vertebrata</taxon>
        <taxon>Euteleostomi</taxon>
        <taxon>Actinopterygii</taxon>
        <taxon>Neopterygii</taxon>
        <taxon>Teleostei</taxon>
        <taxon>Ostariophysi</taxon>
        <taxon>Cypriniformes</taxon>
        <taxon>Nemacheilidae</taxon>
        <taxon>Triplophysa</taxon>
    </lineage>
</organism>
<protein>
    <submittedName>
        <fullName evidence="3">Zinc finger protein ZFPM2</fullName>
    </submittedName>
</protein>
<reference evidence="3 4" key="1">
    <citation type="journal article" date="2019" name="Mol. Ecol. Resour.">
        <title>Chromosome-level genome assembly of Triplophysa tibetana, a fish adapted to the harsh high-altitude environment of the Tibetan Plateau.</title>
        <authorList>
            <person name="Yang X."/>
            <person name="Liu H."/>
            <person name="Ma Z."/>
            <person name="Zou Y."/>
            <person name="Zou M."/>
            <person name="Mao Y."/>
            <person name="Li X."/>
            <person name="Wang H."/>
            <person name="Chen T."/>
            <person name="Wang W."/>
            <person name="Yang R."/>
        </authorList>
    </citation>
    <scope>NUCLEOTIDE SEQUENCE [LARGE SCALE GENOMIC DNA]</scope>
    <source>
        <strain evidence="3">TTIB1903HZAU</strain>
        <tissue evidence="3">Muscle</tissue>
    </source>
</reference>
<dbReference type="AlphaFoldDB" id="A0A5A9N2J2"/>
<dbReference type="Pfam" id="PF21182">
    <property type="entry name" value="FOG1-like_PR"/>
    <property type="match status" value="1"/>
</dbReference>
<evidence type="ECO:0000313" key="3">
    <source>
        <dbReference type="EMBL" id="KAA0702767.1"/>
    </source>
</evidence>
<dbReference type="Proteomes" id="UP000324632">
    <property type="component" value="Chromosome 24"/>
</dbReference>